<dbReference type="Proteomes" id="UP001276564">
    <property type="component" value="Unassembled WGS sequence"/>
</dbReference>
<proteinExistence type="predicted"/>
<dbReference type="EMBL" id="JAVIIP010000027">
    <property type="protein sequence ID" value="MDX8541802.1"/>
    <property type="molecule type" value="Genomic_DNA"/>
</dbReference>
<evidence type="ECO:0000313" key="3">
    <source>
        <dbReference type="Proteomes" id="UP001276564"/>
    </source>
</evidence>
<comment type="caution">
    <text evidence="2">The sequence shown here is derived from an EMBL/GenBank/DDBJ whole genome shotgun (WGS) entry which is preliminary data.</text>
</comment>
<keyword evidence="3" id="KW-1185">Reference proteome</keyword>
<reference evidence="2 3" key="1">
    <citation type="submission" date="2023-08" db="EMBL/GenBank/DDBJ databases">
        <title>Implementing the SeqCode for naming new Mesorhizobium species isolated from Vachellia karroo root nodules.</title>
        <authorList>
            <person name="Van Lill M."/>
        </authorList>
    </citation>
    <scope>NUCLEOTIDE SEQUENCE [LARGE SCALE GENOMIC DNA]</scope>
    <source>
        <strain evidence="2 3">VK4B</strain>
    </source>
</reference>
<evidence type="ECO:0000313" key="2">
    <source>
        <dbReference type="EMBL" id="MDX8541802.1"/>
    </source>
</evidence>
<evidence type="ECO:0000256" key="1">
    <source>
        <dbReference type="SAM" id="MobiDB-lite"/>
    </source>
</evidence>
<dbReference type="RefSeq" id="WP_245493556.1">
    <property type="nucleotide sequence ID" value="NZ_JAVIIP010000027.1"/>
</dbReference>
<sequence>MADAPLRSRRAREPAGVAGRPKRTKRTIGDDFTAALRQDFRDHGAGVIAKVRAEKPDQYLKIVLSVLPGPKDPDANTLDTLSDEQIRARIRALEAIVRPFLGDAVPGAADGAGAPPPR</sequence>
<protein>
    <submittedName>
        <fullName evidence="2">Uncharacterized protein</fullName>
    </submittedName>
</protein>
<accession>A0ABU5AXA4</accession>
<gene>
    <name evidence="2" type="ORF">RFM23_29760</name>
</gene>
<feature type="region of interest" description="Disordered" evidence="1">
    <location>
        <begin position="1"/>
        <end position="25"/>
    </location>
</feature>
<organism evidence="2 3">
    <name type="scientific">Mesorhizobium abyssinicae</name>
    <dbReference type="NCBI Taxonomy" id="1209958"/>
    <lineage>
        <taxon>Bacteria</taxon>
        <taxon>Pseudomonadati</taxon>
        <taxon>Pseudomonadota</taxon>
        <taxon>Alphaproteobacteria</taxon>
        <taxon>Hyphomicrobiales</taxon>
        <taxon>Phyllobacteriaceae</taxon>
        <taxon>Mesorhizobium</taxon>
    </lineage>
</organism>
<name>A0ABU5AXA4_9HYPH</name>